<dbReference type="PANTHER" id="PTHR14359">
    <property type="entry name" value="HOMO-OLIGOMERIC FLAVIN CONTAINING CYS DECARBOXYLASE FAMILY"/>
    <property type="match status" value="1"/>
</dbReference>
<dbReference type="EC" id="4.1.1.36" evidence="3"/>
<comment type="function">
    <text evidence="4">Catalyzes two steps in the biosynthesis of coenzyme A. In the first step cysteine is conjugated to 4'-phosphopantothenate to form 4-phosphopantothenoylcysteine, in the latter compound is decarboxylated to form 4'-phosphopantotheine.</text>
</comment>
<dbReference type="SUPFAM" id="SSF52507">
    <property type="entry name" value="Homo-oligomeric flavin-containing Cys decarboxylases, HFCD"/>
    <property type="match status" value="1"/>
</dbReference>
<keyword evidence="3 4" id="KW-0436">Ligase</keyword>
<dbReference type="GO" id="GO:0004633">
    <property type="term" value="F:phosphopantothenoylcysteine decarboxylase activity"/>
    <property type="evidence" value="ECO:0007669"/>
    <property type="project" value="UniProtKB-UniRule"/>
</dbReference>
<dbReference type="Pfam" id="PF04127">
    <property type="entry name" value="DFP"/>
    <property type="match status" value="1"/>
</dbReference>
<feature type="binding site" evidence="3">
    <location>
        <position position="275"/>
    </location>
    <ligand>
        <name>CTP</name>
        <dbReference type="ChEBI" id="CHEBI:37563"/>
    </ligand>
</feature>
<dbReference type="InterPro" id="IPR007085">
    <property type="entry name" value="DNA/pantothenate-metab_flavo_C"/>
</dbReference>
<evidence type="ECO:0000256" key="2">
    <source>
        <dbReference type="ARBA" id="ARBA00023239"/>
    </source>
</evidence>
<dbReference type="GO" id="GO:0010181">
    <property type="term" value="F:FMN binding"/>
    <property type="evidence" value="ECO:0007669"/>
    <property type="project" value="UniProtKB-UniRule"/>
</dbReference>
<keyword evidence="3" id="KW-0511">Multifunctional enzyme</keyword>
<feature type="domain" description="Flavoprotein" evidence="5">
    <location>
        <begin position="5"/>
        <end position="143"/>
    </location>
</feature>
<dbReference type="InterPro" id="IPR035929">
    <property type="entry name" value="CoaB-like_sf"/>
</dbReference>
<comment type="pathway">
    <text evidence="3 4">Cofactor biosynthesis; coenzyme A biosynthesis; CoA from (R)-pantothenate: step 3/5.</text>
</comment>
<keyword evidence="3" id="KW-0460">Magnesium</keyword>
<dbReference type="GO" id="GO:0004632">
    <property type="term" value="F:phosphopantothenate--cysteine ligase activity"/>
    <property type="evidence" value="ECO:0007669"/>
    <property type="project" value="UniProtKB-UniRule"/>
</dbReference>
<dbReference type="EMBL" id="LJUO01000082">
    <property type="protein sequence ID" value="KPK70717.1"/>
    <property type="molecule type" value="Genomic_DNA"/>
</dbReference>
<dbReference type="UniPathway" id="UPA00241">
    <property type="reaction ID" value="UER00353"/>
</dbReference>
<comment type="catalytic activity">
    <reaction evidence="3 4">
        <text>N-[(R)-4-phosphopantothenoyl]-L-cysteine + H(+) = (R)-4'-phosphopantetheine + CO2</text>
        <dbReference type="Rhea" id="RHEA:16793"/>
        <dbReference type="ChEBI" id="CHEBI:15378"/>
        <dbReference type="ChEBI" id="CHEBI:16526"/>
        <dbReference type="ChEBI" id="CHEBI:59458"/>
        <dbReference type="ChEBI" id="CHEBI:61723"/>
        <dbReference type="EC" id="4.1.1.36"/>
    </reaction>
</comment>
<proteinExistence type="inferred from homology"/>
<evidence type="ECO:0000313" key="8">
    <source>
        <dbReference type="Proteomes" id="UP000051096"/>
    </source>
</evidence>
<dbReference type="InterPro" id="IPR005252">
    <property type="entry name" value="CoaBC"/>
</dbReference>
<feature type="binding site" evidence="3">
    <location>
        <position position="331"/>
    </location>
    <ligand>
        <name>CTP</name>
        <dbReference type="ChEBI" id="CHEBI:37563"/>
    </ligand>
</feature>
<keyword evidence="1 3" id="KW-0210">Decarboxylase</keyword>
<dbReference type="PATRIC" id="fig|1703780.3.peg.557"/>
<comment type="cofactor">
    <cofactor evidence="3">
        <name>Mg(2+)</name>
        <dbReference type="ChEBI" id="CHEBI:18420"/>
    </cofactor>
</comment>
<sequence length="390" mass="42608">MDRVKVIVGICGSIAAYKTLKLIRLLKKQGAEVKVILTTSATHFVTPLSCQTLSENEVLIDQFVLTRGIKHITLSDWADLLVIAPASANVIGKAASGIADDLLSTTLVSFAKPILMVPAMDGAMWQNAIVQSNVARLKQVGYSFLNPVQGVLASGKTGTGRFPPPELTLRKIMALRAGYTSLEGKKFLISGGRTEEDIDPVRTITNRSSGRMALELLYAAVCRDGMARGVFGEVSVSVPEEMNSVRVRTSSEMLKECKRWLGWSDCLIMAAAVGDYKPKKKSQRKIHTDTLTLQLVKNVDVLAELSKSKRGQVMVGFSLDRKDHVKRGKEKLAKKGLDLIVLNEPSVLGSDRAKAQILKKNGTVTKVATTSKWQLAHKILDLCCEMMNRS</sequence>
<keyword evidence="2 3" id="KW-0456">Lyase</keyword>
<evidence type="ECO:0000256" key="4">
    <source>
        <dbReference type="RuleBase" id="RU364078"/>
    </source>
</evidence>
<dbReference type="GO" id="GO:0015941">
    <property type="term" value="P:pantothenate catabolic process"/>
    <property type="evidence" value="ECO:0007669"/>
    <property type="project" value="InterPro"/>
</dbReference>
<keyword evidence="3 4" id="KW-0288">FMN</keyword>
<evidence type="ECO:0000256" key="3">
    <source>
        <dbReference type="HAMAP-Rule" id="MF_02225"/>
    </source>
</evidence>
<comment type="caution">
    <text evidence="7">The sequence shown here is derived from an EMBL/GenBank/DDBJ whole genome shotgun (WGS) entry which is preliminary data.</text>
</comment>
<protein>
    <recommendedName>
        <fullName evidence="3">Coenzyme A biosynthesis bifunctional protein CoaBC</fullName>
    </recommendedName>
    <alternativeName>
        <fullName evidence="3">DNA/pantothenate metabolism flavoprotein</fullName>
    </alternativeName>
    <alternativeName>
        <fullName evidence="3">Phosphopantothenoylcysteine synthetase/decarboxylase</fullName>
        <shortName evidence="3">PPCS-PPCDC</shortName>
    </alternativeName>
    <domain>
        <recommendedName>
            <fullName evidence="3">Phosphopantothenoylcysteine decarboxylase</fullName>
            <shortName evidence="3">PPC decarboxylase</shortName>
            <shortName evidence="3">PPC-DC</shortName>
            <ecNumber evidence="3">4.1.1.36</ecNumber>
        </recommendedName>
        <alternativeName>
            <fullName evidence="3">CoaC</fullName>
        </alternativeName>
    </domain>
    <domain>
        <recommendedName>
            <fullName evidence="3">Phosphopantothenate--cysteine ligase</fullName>
            <ecNumber evidence="3">6.3.2.5</ecNumber>
        </recommendedName>
        <alternativeName>
            <fullName evidence="3">CoaB</fullName>
        </alternativeName>
        <alternativeName>
            <fullName evidence="3">Phosphopantothenoylcysteine synthetase</fullName>
            <shortName evidence="3">PPC synthetase</shortName>
            <shortName evidence="3">PPC-S</shortName>
        </alternativeName>
    </domain>
</protein>
<name>A0A0S8GFV9_UNCW3</name>
<dbReference type="PANTHER" id="PTHR14359:SF6">
    <property type="entry name" value="PHOSPHOPANTOTHENOYLCYSTEINE DECARBOXYLASE"/>
    <property type="match status" value="1"/>
</dbReference>
<dbReference type="GO" id="GO:0015937">
    <property type="term" value="P:coenzyme A biosynthetic process"/>
    <property type="evidence" value="ECO:0007669"/>
    <property type="project" value="UniProtKB-UniRule"/>
</dbReference>
<accession>A0A0S8GFV9</accession>
<dbReference type="InterPro" id="IPR036551">
    <property type="entry name" value="Flavin_trans-like"/>
</dbReference>
<dbReference type="Proteomes" id="UP000051096">
    <property type="component" value="Unassembled WGS sequence"/>
</dbReference>
<keyword evidence="3" id="KW-0479">Metal-binding</keyword>
<dbReference type="GO" id="GO:0071513">
    <property type="term" value="C:phosphopantothenoylcysteine decarboxylase complex"/>
    <property type="evidence" value="ECO:0007669"/>
    <property type="project" value="TreeGrafter"/>
</dbReference>
<feature type="binding site" evidence="3">
    <location>
        <position position="285"/>
    </location>
    <ligand>
        <name>CTP</name>
        <dbReference type="ChEBI" id="CHEBI:37563"/>
    </ligand>
</feature>
<dbReference type="Gene3D" id="3.40.50.10300">
    <property type="entry name" value="CoaB-like"/>
    <property type="match status" value="1"/>
</dbReference>
<evidence type="ECO:0000259" key="6">
    <source>
        <dbReference type="Pfam" id="PF04127"/>
    </source>
</evidence>
<dbReference type="InterPro" id="IPR003382">
    <property type="entry name" value="Flavoprotein"/>
</dbReference>
<comment type="cofactor">
    <cofactor evidence="3">
        <name>FMN</name>
        <dbReference type="ChEBI" id="CHEBI:58210"/>
    </cofactor>
    <text evidence="3">Binds 1 FMN per subunit.</text>
</comment>
<feature type="binding site" evidence="3">
    <location>
        <position position="317"/>
    </location>
    <ligand>
        <name>CTP</name>
        <dbReference type="ChEBI" id="CHEBI:37563"/>
    </ligand>
</feature>
<comment type="pathway">
    <text evidence="3 4">Cofactor biosynthesis; coenzyme A biosynthesis; CoA from (R)-pantothenate: step 2/5.</text>
</comment>
<reference evidence="7 8" key="1">
    <citation type="journal article" date="2015" name="Microbiome">
        <title>Genomic resolution of linkages in carbon, nitrogen, and sulfur cycling among widespread estuary sediment bacteria.</title>
        <authorList>
            <person name="Baker B.J."/>
            <person name="Lazar C.S."/>
            <person name="Teske A.P."/>
            <person name="Dick G.J."/>
        </authorList>
    </citation>
    <scope>NUCLEOTIDE SEQUENCE [LARGE SCALE GENOMIC DNA]</scope>
    <source>
        <strain evidence="7">SM23_60</strain>
    </source>
</reference>
<dbReference type="GO" id="GO:0046872">
    <property type="term" value="F:metal ion binding"/>
    <property type="evidence" value="ECO:0007669"/>
    <property type="project" value="UniProtKB-KW"/>
</dbReference>
<feature type="domain" description="DNA/pantothenate metabolism flavoprotein C-terminal" evidence="6">
    <location>
        <begin position="182"/>
        <end position="383"/>
    </location>
</feature>
<evidence type="ECO:0000313" key="7">
    <source>
        <dbReference type="EMBL" id="KPK70717.1"/>
    </source>
</evidence>
<comment type="similarity">
    <text evidence="3 4">In the N-terminal section; belongs to the HFCD (homo-oligomeric flavin containing Cys decarboxylase) superfamily.</text>
</comment>
<keyword evidence="3 4" id="KW-0285">Flavoprotein</keyword>
<feature type="region of interest" description="Phosphopantothenate--cysteine ligase" evidence="3">
    <location>
        <begin position="187"/>
        <end position="390"/>
    </location>
</feature>
<comment type="catalytic activity">
    <reaction evidence="3 4">
        <text>(R)-4'-phosphopantothenate + L-cysteine + CTP = N-[(R)-4-phosphopantothenoyl]-L-cysteine + CMP + diphosphate + H(+)</text>
        <dbReference type="Rhea" id="RHEA:19397"/>
        <dbReference type="ChEBI" id="CHEBI:10986"/>
        <dbReference type="ChEBI" id="CHEBI:15378"/>
        <dbReference type="ChEBI" id="CHEBI:33019"/>
        <dbReference type="ChEBI" id="CHEBI:35235"/>
        <dbReference type="ChEBI" id="CHEBI:37563"/>
        <dbReference type="ChEBI" id="CHEBI:59458"/>
        <dbReference type="ChEBI" id="CHEBI:60377"/>
        <dbReference type="EC" id="6.3.2.5"/>
    </reaction>
</comment>
<dbReference type="AlphaFoldDB" id="A0A0S8GFV9"/>
<dbReference type="HAMAP" id="MF_02225">
    <property type="entry name" value="CoaBC"/>
    <property type="match status" value="1"/>
</dbReference>
<dbReference type="EC" id="6.3.2.5" evidence="3"/>
<dbReference type="Gene3D" id="3.40.50.1950">
    <property type="entry name" value="Flavin prenyltransferase-like"/>
    <property type="match status" value="1"/>
</dbReference>
<dbReference type="SUPFAM" id="SSF102645">
    <property type="entry name" value="CoaB-like"/>
    <property type="match status" value="1"/>
</dbReference>
<feature type="region of interest" description="Phosphopantothenoylcysteine decarboxylase" evidence="3">
    <location>
        <begin position="1"/>
        <end position="186"/>
    </location>
</feature>
<dbReference type="NCBIfam" id="TIGR00521">
    <property type="entry name" value="coaBC_dfp"/>
    <property type="match status" value="1"/>
</dbReference>
<comment type="similarity">
    <text evidence="3 4">In the C-terminal section; belongs to the PPC synthetase family.</text>
</comment>
<comment type="function">
    <text evidence="3">Catalyzes two sequential steps in the biosynthesis of coenzyme A. In the first step cysteine is conjugated to 4'-phosphopantothenate to form 4-phosphopantothenoylcysteine. In the second step the latter compound is decarboxylated to form 4'-phosphopantotheine.</text>
</comment>
<feature type="binding site" evidence="3">
    <location>
        <position position="335"/>
    </location>
    <ligand>
        <name>CTP</name>
        <dbReference type="ChEBI" id="CHEBI:37563"/>
    </ligand>
</feature>
<evidence type="ECO:0000256" key="1">
    <source>
        <dbReference type="ARBA" id="ARBA00022793"/>
    </source>
</evidence>
<organism evidence="7 8">
    <name type="scientific">candidate division WOR_3 bacterium SM23_60</name>
    <dbReference type="NCBI Taxonomy" id="1703780"/>
    <lineage>
        <taxon>Bacteria</taxon>
        <taxon>Bacteria division WOR-3</taxon>
    </lineage>
</organism>
<comment type="caution">
    <text evidence="3">Lacks conserved residue(s) required for the propagation of feature annotation.</text>
</comment>
<dbReference type="Pfam" id="PF02441">
    <property type="entry name" value="Flavoprotein"/>
    <property type="match status" value="1"/>
</dbReference>
<gene>
    <name evidence="3" type="primary">coaBC</name>
    <name evidence="7" type="ORF">AMJ87_08440</name>
</gene>
<evidence type="ECO:0000259" key="5">
    <source>
        <dbReference type="Pfam" id="PF02441"/>
    </source>
</evidence>